<dbReference type="PANTHER" id="PTHR32119:SF2">
    <property type="entry name" value="OROTIDINE 5'-PHOSPHATE DECARBOXYLASE"/>
    <property type="match status" value="1"/>
</dbReference>
<feature type="binding site" evidence="7 9">
    <location>
        <position position="68"/>
    </location>
    <ligand>
        <name>substrate</name>
    </ligand>
</feature>
<feature type="binding site" evidence="7 9">
    <location>
        <position position="46"/>
    </location>
    <ligand>
        <name>substrate</name>
    </ligand>
</feature>
<proteinExistence type="inferred from homology"/>
<dbReference type="Pfam" id="PF00215">
    <property type="entry name" value="OMPdecase"/>
    <property type="match status" value="1"/>
</dbReference>
<dbReference type="EMBL" id="CADCXN010000051">
    <property type="protein sequence ID" value="CAA9890485.1"/>
    <property type="molecule type" value="Genomic_DNA"/>
</dbReference>
<dbReference type="SMART" id="SM00934">
    <property type="entry name" value="OMPdecase"/>
    <property type="match status" value="1"/>
</dbReference>
<dbReference type="GO" id="GO:0044205">
    <property type="term" value="P:'de novo' UMP biosynthetic process"/>
    <property type="evidence" value="ECO:0007669"/>
    <property type="project" value="UniProtKB-UniRule"/>
</dbReference>
<dbReference type="Proteomes" id="UP000494216">
    <property type="component" value="Unassembled WGS sequence"/>
</dbReference>
<evidence type="ECO:0000256" key="2">
    <source>
        <dbReference type="ARBA" id="ARBA00004861"/>
    </source>
</evidence>
<evidence type="ECO:0000259" key="11">
    <source>
        <dbReference type="SMART" id="SM00934"/>
    </source>
</evidence>
<evidence type="ECO:0000256" key="3">
    <source>
        <dbReference type="ARBA" id="ARBA00022793"/>
    </source>
</evidence>
<feature type="binding site" evidence="7 9">
    <location>
        <position position="210"/>
    </location>
    <ligand>
        <name>substrate</name>
    </ligand>
</feature>
<dbReference type="HAMAP" id="MF_01200_B">
    <property type="entry name" value="OMPdecase_type1_B"/>
    <property type="match status" value="1"/>
</dbReference>
<evidence type="ECO:0000313" key="12">
    <source>
        <dbReference type="EMBL" id="CAA9890485.1"/>
    </source>
</evidence>
<dbReference type="InterPro" id="IPR014732">
    <property type="entry name" value="OMPdecase"/>
</dbReference>
<feature type="binding site" evidence="7 9">
    <location>
        <position position="149"/>
    </location>
    <ligand>
        <name>substrate</name>
    </ligand>
</feature>
<comment type="pathway">
    <text evidence="2 7 10">Pyrimidine metabolism; UMP biosynthesis via de novo pathway; UMP from orotate: step 2/2.</text>
</comment>
<evidence type="ECO:0000256" key="4">
    <source>
        <dbReference type="ARBA" id="ARBA00022975"/>
    </source>
</evidence>
<evidence type="ECO:0000256" key="8">
    <source>
        <dbReference type="PIRSR" id="PIRSR614732-1"/>
    </source>
</evidence>
<comment type="catalytic activity">
    <reaction evidence="6 7 10">
        <text>orotidine 5'-phosphate + H(+) = UMP + CO2</text>
        <dbReference type="Rhea" id="RHEA:11596"/>
        <dbReference type="ChEBI" id="CHEBI:15378"/>
        <dbReference type="ChEBI" id="CHEBI:16526"/>
        <dbReference type="ChEBI" id="CHEBI:57538"/>
        <dbReference type="ChEBI" id="CHEBI:57865"/>
        <dbReference type="EC" id="4.1.1.23"/>
    </reaction>
</comment>
<dbReference type="NCBIfam" id="TIGR01740">
    <property type="entry name" value="pyrF"/>
    <property type="match status" value="1"/>
</dbReference>
<feature type="domain" description="Orotidine 5'-phosphate decarboxylase" evidence="11">
    <location>
        <begin position="40"/>
        <end position="256"/>
    </location>
</feature>
<sequence>MPYAEPAADFHFKSNIKQPLYNHNMTVPFISTNPVFVRERLIMALDVCSIPKAQALVEELDESVIFYKVGMELFMSGGYFEFIEWLKRRNKKVFVDLKFFDVPATVGRAIKALSSKGVNFATIHGNDAIMEAAVKEKGELKVLAVTALTSLDRGDLDELGFKCEVRDLVLSRARRALQIGCDGVVSSGLEVPLLRAELDHRLLVITPGIRPVDNREDDDQKRIVSVERAFQNGADYIVVGRPIRDADNRRETAEKIQQQILLQFQ</sequence>
<feature type="active site" description="For OMPdecase activity" evidence="8">
    <location>
        <position position="98"/>
    </location>
</feature>
<dbReference type="PROSITE" id="PS00156">
    <property type="entry name" value="OMPDECASE"/>
    <property type="match status" value="1"/>
</dbReference>
<gene>
    <name evidence="7 12" type="primary">pyrF</name>
    <name evidence="12" type="ORF">METHB2_230007</name>
</gene>
<keyword evidence="13" id="KW-1185">Reference proteome</keyword>
<dbReference type="GO" id="GO:0006207">
    <property type="term" value="P:'de novo' pyrimidine nucleobase biosynthetic process"/>
    <property type="evidence" value="ECO:0007669"/>
    <property type="project" value="InterPro"/>
</dbReference>
<feature type="binding site" evidence="7 9">
    <location>
        <position position="241"/>
    </location>
    <ligand>
        <name>substrate</name>
    </ligand>
</feature>
<organism evidence="12 13">
    <name type="scientific">Candidatus Methylobacter favarea</name>
    <dbReference type="NCBI Taxonomy" id="2707345"/>
    <lineage>
        <taxon>Bacteria</taxon>
        <taxon>Pseudomonadati</taxon>
        <taxon>Pseudomonadota</taxon>
        <taxon>Gammaproteobacteria</taxon>
        <taxon>Methylococcales</taxon>
        <taxon>Methylococcaceae</taxon>
        <taxon>Methylobacter</taxon>
    </lineage>
</organism>
<comment type="subunit">
    <text evidence="7">Homodimer.</text>
</comment>
<dbReference type="SUPFAM" id="SSF51366">
    <property type="entry name" value="Ribulose-phoshate binding barrel"/>
    <property type="match status" value="1"/>
</dbReference>
<feature type="binding site" evidence="7 9">
    <location>
        <position position="220"/>
    </location>
    <ligand>
        <name>substrate</name>
    </ligand>
</feature>
<dbReference type="EC" id="4.1.1.23" evidence="7"/>
<dbReference type="InterPro" id="IPR047596">
    <property type="entry name" value="OMPdecase_bac"/>
</dbReference>
<accession>A0A8S0WNP0</accession>
<comment type="function">
    <text evidence="1 7">Catalyzes the decarboxylation of orotidine 5'-monophosphate (OMP) to uridine 5'-monophosphate (UMP).</text>
</comment>
<dbReference type="InterPro" id="IPR018089">
    <property type="entry name" value="OMPdecase_AS"/>
</dbReference>
<name>A0A8S0WNP0_9GAMM</name>
<evidence type="ECO:0000313" key="13">
    <source>
        <dbReference type="Proteomes" id="UP000494216"/>
    </source>
</evidence>
<keyword evidence="4 7" id="KW-0665">Pyrimidine biosynthesis</keyword>
<dbReference type="CDD" id="cd04725">
    <property type="entry name" value="OMP_decarboxylase_like"/>
    <property type="match status" value="1"/>
</dbReference>
<dbReference type="GO" id="GO:0004590">
    <property type="term" value="F:orotidine-5'-phosphate decarboxylase activity"/>
    <property type="evidence" value="ECO:0007669"/>
    <property type="project" value="UniProtKB-UniRule"/>
</dbReference>
<dbReference type="GO" id="GO:0005829">
    <property type="term" value="C:cytosol"/>
    <property type="evidence" value="ECO:0007669"/>
    <property type="project" value="TreeGrafter"/>
</dbReference>
<keyword evidence="3 7" id="KW-0210">Decarboxylase</keyword>
<comment type="similarity">
    <text evidence="7">Belongs to the OMP decarboxylase family. Type 1 subfamily.</text>
</comment>
<evidence type="ECO:0000256" key="9">
    <source>
        <dbReference type="PIRSR" id="PIRSR614732-2"/>
    </source>
</evidence>
<dbReference type="InterPro" id="IPR011060">
    <property type="entry name" value="RibuloseP-bd_barrel"/>
</dbReference>
<feature type="binding site" evidence="7">
    <location>
        <begin position="96"/>
        <end position="105"/>
    </location>
    <ligand>
        <name>substrate</name>
    </ligand>
</feature>
<keyword evidence="5 7" id="KW-0456">Lyase</keyword>
<evidence type="ECO:0000256" key="6">
    <source>
        <dbReference type="ARBA" id="ARBA00049157"/>
    </source>
</evidence>
<feature type="active site" description="Proton donor" evidence="7">
    <location>
        <position position="98"/>
    </location>
</feature>
<dbReference type="NCBIfam" id="NF001273">
    <property type="entry name" value="PRK00230.1"/>
    <property type="match status" value="1"/>
</dbReference>
<feature type="binding site" evidence="7 9">
    <location>
        <position position="240"/>
    </location>
    <ligand>
        <name>substrate</name>
    </ligand>
</feature>
<feature type="active site" description="For OMPdecase activity" evidence="8">
    <location>
        <position position="101"/>
    </location>
</feature>
<dbReference type="InterPro" id="IPR013785">
    <property type="entry name" value="Aldolase_TIM"/>
</dbReference>
<dbReference type="InterPro" id="IPR001754">
    <property type="entry name" value="OMPdeCOase_dom"/>
</dbReference>
<dbReference type="PANTHER" id="PTHR32119">
    <property type="entry name" value="OROTIDINE 5'-PHOSPHATE DECARBOXYLASE"/>
    <property type="match status" value="1"/>
</dbReference>
<evidence type="ECO:0000256" key="7">
    <source>
        <dbReference type="HAMAP-Rule" id="MF_01200"/>
    </source>
</evidence>
<dbReference type="AlphaFoldDB" id="A0A8S0WNP0"/>
<dbReference type="Gene3D" id="3.20.20.70">
    <property type="entry name" value="Aldolase class I"/>
    <property type="match status" value="1"/>
</dbReference>
<evidence type="ECO:0000256" key="1">
    <source>
        <dbReference type="ARBA" id="ARBA00002356"/>
    </source>
</evidence>
<protein>
    <recommendedName>
        <fullName evidence="7">Orotidine 5'-phosphate decarboxylase</fullName>
        <ecNumber evidence="7">4.1.1.23</ecNumber>
    </recommendedName>
    <alternativeName>
        <fullName evidence="7">OMP decarboxylase</fullName>
        <shortName evidence="7">OMPDCase</shortName>
        <shortName evidence="7">OMPdecase</shortName>
    </alternativeName>
</protein>
<reference evidence="12 13" key="1">
    <citation type="submission" date="2020-02" db="EMBL/GenBank/DDBJ databases">
        <authorList>
            <person name="Hogendoorn C."/>
        </authorList>
    </citation>
    <scope>NUCLEOTIDE SEQUENCE [LARGE SCALE GENOMIC DNA]</scope>
    <source>
        <strain evidence="12">METHB21</strain>
    </source>
</reference>
<comment type="caution">
    <text evidence="12">The sequence shown here is derived from an EMBL/GenBank/DDBJ whole genome shotgun (WGS) entry which is preliminary data.</text>
</comment>
<feature type="active site" description="For OMPdecase activity" evidence="8">
    <location>
        <position position="96"/>
    </location>
</feature>
<evidence type="ECO:0000256" key="5">
    <source>
        <dbReference type="ARBA" id="ARBA00023239"/>
    </source>
</evidence>
<evidence type="ECO:0000256" key="10">
    <source>
        <dbReference type="RuleBase" id="RU000512"/>
    </source>
</evidence>